<evidence type="ECO:0000256" key="2">
    <source>
        <dbReference type="ARBA" id="ARBA00022801"/>
    </source>
</evidence>
<organism evidence="5 6">
    <name type="scientific">Paratractidigestivibacter faecalis</name>
    <dbReference type="NCBI Taxonomy" id="2292441"/>
    <lineage>
        <taxon>Bacteria</taxon>
        <taxon>Bacillati</taxon>
        <taxon>Actinomycetota</taxon>
        <taxon>Coriobacteriia</taxon>
        <taxon>Coriobacteriales</taxon>
        <taxon>Atopobiaceae</taxon>
        <taxon>Paratractidigestivibacter</taxon>
    </lineage>
</organism>
<dbReference type="InterPro" id="IPR036881">
    <property type="entry name" value="Glyco_hydro_3_C_sf"/>
</dbReference>
<dbReference type="SUPFAM" id="SSF51445">
    <property type="entry name" value="(Trans)glycosidases"/>
    <property type="match status" value="1"/>
</dbReference>
<dbReference type="InterPro" id="IPR036962">
    <property type="entry name" value="Glyco_hydro_3_N_sf"/>
</dbReference>
<accession>A0ABV1IF04</accession>
<evidence type="ECO:0000313" key="6">
    <source>
        <dbReference type="Proteomes" id="UP001478817"/>
    </source>
</evidence>
<feature type="chain" id="PRO_5046868291" evidence="3">
    <location>
        <begin position="18"/>
        <end position="1256"/>
    </location>
</feature>
<dbReference type="Gene3D" id="3.40.50.1700">
    <property type="entry name" value="Glycoside hydrolase family 3 C-terminal domain"/>
    <property type="match status" value="1"/>
</dbReference>
<keyword evidence="3" id="KW-0732">Signal</keyword>
<evidence type="ECO:0000313" key="5">
    <source>
        <dbReference type="EMBL" id="MEQ2637473.1"/>
    </source>
</evidence>
<comment type="similarity">
    <text evidence="1">Belongs to the glycosyl hydrolase 3 family.</text>
</comment>
<feature type="signal peptide" evidence="3">
    <location>
        <begin position="1"/>
        <end position="17"/>
    </location>
</feature>
<dbReference type="InterPro" id="IPR001764">
    <property type="entry name" value="Glyco_hydro_3_N"/>
</dbReference>
<dbReference type="RefSeq" id="WP_349181978.1">
    <property type="nucleotide sequence ID" value="NZ_JBBNGS010000005.1"/>
</dbReference>
<feature type="domain" description="Fibronectin type III-like" evidence="4">
    <location>
        <begin position="408"/>
        <end position="486"/>
    </location>
</feature>
<dbReference type="PANTHER" id="PTHR42715">
    <property type="entry name" value="BETA-GLUCOSIDASE"/>
    <property type="match status" value="1"/>
</dbReference>
<dbReference type="InterPro" id="IPR002772">
    <property type="entry name" value="Glyco_hydro_3_C"/>
</dbReference>
<dbReference type="InterPro" id="IPR017853">
    <property type="entry name" value="GH"/>
</dbReference>
<dbReference type="PROSITE" id="PS51318">
    <property type="entry name" value="TAT"/>
    <property type="match status" value="1"/>
</dbReference>
<dbReference type="PROSITE" id="PS51257">
    <property type="entry name" value="PROKAR_LIPOPROTEIN"/>
    <property type="match status" value="1"/>
</dbReference>
<name>A0ABV1IF04_9ACTN</name>
<keyword evidence="2 5" id="KW-0378">Hydrolase</keyword>
<dbReference type="SMART" id="SM01217">
    <property type="entry name" value="Fn3_like"/>
    <property type="match status" value="1"/>
</dbReference>
<sequence length="1256" mass="136046">MKLSMTRRGFVLGSASAAVLAGLAGCSTPGAPEAKKESVITANKPASEHEYYKSDYAYTKDDEKQLVADEAQAFAAAVGEGIVLLKNEAGALPLSPADGKVVAFGNATQYMTGFDAAMAAAGFDFDADAWDFYANGTKNVTRWEVNENPWATVTAAPFFSAASGTAIVFLGRRVGEGSDAQWYRDHDYLALSAEEKDMLNGVAELRRAGTFSKMIVCVTTSNNISWEDGPWSDAIDGILWFGNITSTGYSAPLMGSPVLVDVLAGKVNPSGRLADSIYKDNQAIPAMANFGHIDADLSQVSADVMEQVTADCDKWTPAQFYGDHWRHEYLYAEGIYVGYRYYETRYEDVILGQGNVGDFDYSKVVAYPFGSGMSYSTFEYSDFSVSEGADDFTVNVTVTNTGSVAGKHSALVYVQSPFTDYDRANGVEKASIELKGYEKTKLLDPGASEQLSIKVSKRELASYDAKNAKTYIVDDGDYYFTVAGSSHEALNNVLAAKGKTVADGMTAEGSDAFVWVWSNPDFDAESFSTSVIGAQITNVFDNVDPTLNEDIKDKNQGIVYLTRTDWEGTFPKEATRLVYTDALVKKASPIRYQAGSGDASNVAKHEFGKDSKVMLVDMYDKAYDDPDWEKLVSKMTYEEMVDFINDPAMTVEKIGKPKATAGNGSQGWGTTFCVSGLTGQQYCSKETTAATFNTEVHTAIGSLTGENLLHSSTNENKNVVLYGWSCDTHRTPYSGRNFEYFSEDPYLGGRSCAEETLASVNKGVVMCTKHCAGNDQEEYRHGVPSWANEQTLREIYLRQFEKAIVEGKSNGTMTGFNRLGMMWTGENKEFLKGFLEKELGYMGINLTDQFESSCMDAPDGLLAGSHAWLGSARIGKNDVCKGVLLQDDYKNDPVIQDALFEAIHRNLYNYANSLCINGMTSDYAFQGDNPICKAASTGAAAAFYGDKNFAAIQAGFFSTTRIVGTYELAEDGTLTLNVEDGDTITAKPDDKGLLTWEFPGGRQPIVNTISIYDMATAYNAAFGTKYATGDNPTFKVTFASGDPAATGSDPAAIEFHCGDSVKLPECPYQGENLVFAGWNAGRAALPAGADYATSTYADVELTATFTKKALATATTRDGYFFTTNQGEGIPMVLYADGTVELDRWKGYVFTGSWEVAGSGSGAGTLTVKNESGQAVAAKQDDSKLVYEQDGYQYDWNQPDQGFGSGVFLTPMTHTIDLDEFTKAYNEANGTSYSSMDVKSGAAAFASQESGEPKSTF</sequence>
<keyword evidence="6" id="KW-1185">Reference proteome</keyword>
<dbReference type="PANTHER" id="PTHR42715:SF10">
    <property type="entry name" value="BETA-GLUCOSIDASE"/>
    <property type="match status" value="1"/>
</dbReference>
<dbReference type="Pfam" id="PF00933">
    <property type="entry name" value="Glyco_hydro_3"/>
    <property type="match status" value="1"/>
</dbReference>
<dbReference type="Gene3D" id="3.20.20.300">
    <property type="entry name" value="Glycoside hydrolase, family 3, N-terminal domain"/>
    <property type="match status" value="1"/>
</dbReference>
<dbReference type="Gene3D" id="2.60.40.10">
    <property type="entry name" value="Immunoglobulins"/>
    <property type="match status" value="1"/>
</dbReference>
<evidence type="ECO:0000256" key="1">
    <source>
        <dbReference type="ARBA" id="ARBA00005336"/>
    </source>
</evidence>
<dbReference type="PRINTS" id="PR00133">
    <property type="entry name" value="GLHYDRLASE3"/>
</dbReference>
<dbReference type="Proteomes" id="UP001478817">
    <property type="component" value="Unassembled WGS sequence"/>
</dbReference>
<evidence type="ECO:0000259" key="4">
    <source>
        <dbReference type="SMART" id="SM01217"/>
    </source>
</evidence>
<protein>
    <submittedName>
        <fullName evidence="5">Glycoside hydrolase family 3 protein</fullName>
    </submittedName>
</protein>
<dbReference type="InterPro" id="IPR006311">
    <property type="entry name" value="TAT_signal"/>
</dbReference>
<dbReference type="GO" id="GO:0016787">
    <property type="term" value="F:hydrolase activity"/>
    <property type="evidence" value="ECO:0007669"/>
    <property type="project" value="UniProtKB-KW"/>
</dbReference>
<proteinExistence type="inferred from homology"/>
<dbReference type="SUPFAM" id="SSF52279">
    <property type="entry name" value="Beta-D-glucan exohydrolase, C-terminal domain"/>
    <property type="match status" value="1"/>
</dbReference>
<dbReference type="InterPro" id="IPR050288">
    <property type="entry name" value="Cellulose_deg_GH3"/>
</dbReference>
<gene>
    <name evidence="5" type="ORF">AAAT05_03860</name>
</gene>
<dbReference type="Pfam" id="PF14310">
    <property type="entry name" value="Fn3-like"/>
    <property type="match status" value="1"/>
</dbReference>
<dbReference type="Pfam" id="PF01915">
    <property type="entry name" value="Glyco_hydro_3_C"/>
    <property type="match status" value="1"/>
</dbReference>
<dbReference type="EMBL" id="JBBNGS010000005">
    <property type="protein sequence ID" value="MEQ2637473.1"/>
    <property type="molecule type" value="Genomic_DNA"/>
</dbReference>
<reference evidence="5 6" key="1">
    <citation type="submission" date="2024-04" db="EMBL/GenBank/DDBJ databases">
        <title>Human intestinal bacterial collection.</title>
        <authorList>
            <person name="Pauvert C."/>
            <person name="Hitch T.C.A."/>
            <person name="Clavel T."/>
        </authorList>
    </citation>
    <scope>NUCLEOTIDE SEQUENCE [LARGE SCALE GENOMIC DNA]</scope>
    <source>
        <strain evidence="5 6">CLA-AA-H197</strain>
    </source>
</reference>
<evidence type="ECO:0000256" key="3">
    <source>
        <dbReference type="SAM" id="SignalP"/>
    </source>
</evidence>
<dbReference type="InterPro" id="IPR013783">
    <property type="entry name" value="Ig-like_fold"/>
</dbReference>
<comment type="caution">
    <text evidence="5">The sequence shown here is derived from an EMBL/GenBank/DDBJ whole genome shotgun (WGS) entry which is preliminary data.</text>
</comment>
<dbReference type="InterPro" id="IPR026891">
    <property type="entry name" value="Fn3-like"/>
</dbReference>